<dbReference type="AlphaFoldDB" id="A0A061S1V8"/>
<feature type="region of interest" description="Disordered" evidence="1">
    <location>
        <begin position="1"/>
        <end position="29"/>
    </location>
</feature>
<sequence length="87" mass="9099">HLAVGRHPSDHLTGVGAGGRKRSGAGMRGGVGGPLVRLLCATPCAPTARTARGCAGRGRPSLITSCRRHGDRIPRGCLPTKRRLWQP</sequence>
<name>A0A061S1V8_9CHLO</name>
<protein>
    <submittedName>
        <fullName evidence="2">Uncharacterized protein</fullName>
    </submittedName>
</protein>
<gene>
    <name evidence="2" type="ORF">TSPGSL018_15735</name>
</gene>
<dbReference type="EMBL" id="GBEZ01007236">
    <property type="protein sequence ID" value="JAC78213.1"/>
    <property type="molecule type" value="Transcribed_RNA"/>
</dbReference>
<proteinExistence type="predicted"/>
<accession>A0A061S1V8</accession>
<feature type="non-terminal residue" evidence="2">
    <location>
        <position position="87"/>
    </location>
</feature>
<organism evidence="2">
    <name type="scientific">Tetraselmis sp. GSL018</name>
    <dbReference type="NCBI Taxonomy" id="582737"/>
    <lineage>
        <taxon>Eukaryota</taxon>
        <taxon>Viridiplantae</taxon>
        <taxon>Chlorophyta</taxon>
        <taxon>core chlorophytes</taxon>
        <taxon>Chlorodendrophyceae</taxon>
        <taxon>Chlorodendrales</taxon>
        <taxon>Chlorodendraceae</taxon>
        <taxon>Tetraselmis</taxon>
    </lineage>
</organism>
<evidence type="ECO:0000313" key="2">
    <source>
        <dbReference type="EMBL" id="JAC78213.1"/>
    </source>
</evidence>
<reference evidence="2" key="1">
    <citation type="submission" date="2014-05" db="EMBL/GenBank/DDBJ databases">
        <title>The transcriptome of the halophilic microalga Tetraselmis sp. GSL018 isolated from the Great Salt Lake, Utah.</title>
        <authorList>
            <person name="Jinkerson R.E."/>
            <person name="D'Adamo S."/>
            <person name="Posewitz M.C."/>
        </authorList>
    </citation>
    <scope>NUCLEOTIDE SEQUENCE</scope>
    <source>
        <strain evidence="2">GSL018</strain>
    </source>
</reference>
<feature type="non-terminal residue" evidence="2">
    <location>
        <position position="1"/>
    </location>
</feature>
<evidence type="ECO:0000256" key="1">
    <source>
        <dbReference type="SAM" id="MobiDB-lite"/>
    </source>
</evidence>